<reference evidence="1" key="1">
    <citation type="submission" date="2016-06" db="EMBL/GenBank/DDBJ databases">
        <authorList>
            <person name="Van Tyne D."/>
        </authorList>
    </citation>
    <scope>NUCLEOTIDE SEQUENCE</scope>
    <source>
        <strain evidence="1">JM9A</strain>
    </source>
</reference>
<reference evidence="1" key="2">
    <citation type="submission" date="2024-02" db="EMBL/GenBank/DDBJ databases">
        <title>The Genome Sequence of Enterococcus diestrammenae JM9A.</title>
        <authorList>
            <person name="Earl A."/>
            <person name="Manson A."/>
            <person name="Gilmore M."/>
            <person name="Sanders J."/>
            <person name="Shea T."/>
            <person name="Howe W."/>
            <person name="Livny J."/>
            <person name="Cuomo C."/>
            <person name="Neafsey D."/>
            <person name="Birren B."/>
        </authorList>
    </citation>
    <scope>NUCLEOTIDE SEQUENCE</scope>
    <source>
        <strain evidence="1">JM9A</strain>
    </source>
</reference>
<keyword evidence="2" id="KW-1185">Reference proteome</keyword>
<proteinExistence type="predicted"/>
<accession>A0ABV0F3E8</accession>
<comment type="caution">
    <text evidence="1">The sequence shown here is derived from an EMBL/GenBank/DDBJ whole genome shotgun (WGS) entry which is preliminary data.</text>
</comment>
<protein>
    <submittedName>
        <fullName evidence="1">Uncharacterized protein</fullName>
    </submittedName>
</protein>
<organism evidence="1 2">
    <name type="scientific">Enterococcus diestrammenae</name>
    <dbReference type="NCBI Taxonomy" id="1155073"/>
    <lineage>
        <taxon>Bacteria</taxon>
        <taxon>Bacillati</taxon>
        <taxon>Bacillota</taxon>
        <taxon>Bacilli</taxon>
        <taxon>Lactobacillales</taxon>
        <taxon>Enterococcaceae</taxon>
        <taxon>Enterococcus</taxon>
    </lineage>
</organism>
<name>A0ABV0F3E8_9ENTE</name>
<gene>
    <name evidence="1" type="ORF">BAU18_001377</name>
</gene>
<dbReference type="Proteomes" id="UP001429357">
    <property type="component" value="Unassembled WGS sequence"/>
</dbReference>
<sequence length="156" mass="17706">MIREAYILEKLHENTTKMPRQKQGNADLITFISMGEVEKARRDLQLSQIDEANFSDAEIVLAIQQQKEVNASTIVPVVLDWLVEANFIVSGSQAAAFIRKDGKHAVEGFQYQTIGEMDFDAQGNYYLVVASSQRKKMESIYKVYTNGEIRELVIDN</sequence>
<evidence type="ECO:0000313" key="1">
    <source>
        <dbReference type="EMBL" id="MEO1781789.1"/>
    </source>
</evidence>
<evidence type="ECO:0000313" key="2">
    <source>
        <dbReference type="Proteomes" id="UP001429357"/>
    </source>
</evidence>
<dbReference type="EMBL" id="MAEI02000001">
    <property type="protein sequence ID" value="MEO1781789.1"/>
    <property type="molecule type" value="Genomic_DNA"/>
</dbReference>